<evidence type="ECO:0000256" key="3">
    <source>
        <dbReference type="ARBA" id="ARBA00022448"/>
    </source>
</evidence>
<protein>
    <submittedName>
        <fullName evidence="13">Multidrug resistance protein 1</fullName>
    </submittedName>
</protein>
<dbReference type="Proteomes" id="UP000078240">
    <property type="component" value="Unassembled WGS sequence"/>
</dbReference>
<dbReference type="Pfam" id="PF00664">
    <property type="entry name" value="ABC_membrane"/>
    <property type="match status" value="2"/>
</dbReference>
<dbReference type="PANTHER" id="PTHR43394">
    <property type="entry name" value="ATP-DEPENDENT PERMEASE MDL1, MITOCHONDRIAL"/>
    <property type="match status" value="1"/>
</dbReference>
<proteinExistence type="inferred from homology"/>
<evidence type="ECO:0000256" key="1">
    <source>
        <dbReference type="ARBA" id="ARBA00004141"/>
    </source>
</evidence>
<keyword evidence="7 10" id="KW-1133">Transmembrane helix</keyword>
<evidence type="ECO:0000256" key="10">
    <source>
        <dbReference type="SAM" id="Phobius"/>
    </source>
</evidence>
<feature type="transmembrane region" description="Helical" evidence="10">
    <location>
        <begin position="63"/>
        <end position="87"/>
    </location>
</feature>
<dbReference type="PROSITE" id="PS50893">
    <property type="entry name" value="ABC_TRANSPORTER_2"/>
    <property type="match status" value="2"/>
</dbReference>
<feature type="transmembrane region" description="Helical" evidence="10">
    <location>
        <begin position="1037"/>
        <end position="1058"/>
    </location>
</feature>
<dbReference type="SUPFAM" id="SSF52540">
    <property type="entry name" value="P-loop containing nucleoside triphosphate hydrolases"/>
    <property type="match status" value="2"/>
</dbReference>
<dbReference type="GO" id="GO:0016887">
    <property type="term" value="F:ATP hydrolysis activity"/>
    <property type="evidence" value="ECO:0007669"/>
    <property type="project" value="InterPro"/>
</dbReference>
<feature type="compositionally biased region" description="Basic and acidic residues" evidence="9">
    <location>
        <begin position="727"/>
        <end position="746"/>
    </location>
</feature>
<feature type="domain" description="ABC transporter" evidence="11">
    <location>
        <begin position="405"/>
        <end position="683"/>
    </location>
</feature>
<feature type="transmembrane region" description="Helical" evidence="10">
    <location>
        <begin position="922"/>
        <end position="943"/>
    </location>
</feature>
<dbReference type="EMBL" id="LSBH01000001">
    <property type="protein sequence ID" value="OAQ87938.1"/>
    <property type="molecule type" value="Genomic_DNA"/>
</dbReference>
<dbReference type="Pfam" id="PF00005">
    <property type="entry name" value="ABC_tran"/>
    <property type="match status" value="2"/>
</dbReference>
<evidence type="ECO:0000259" key="11">
    <source>
        <dbReference type="PROSITE" id="PS50893"/>
    </source>
</evidence>
<evidence type="ECO:0000256" key="4">
    <source>
        <dbReference type="ARBA" id="ARBA00022692"/>
    </source>
</evidence>
<dbReference type="InterPro" id="IPR036640">
    <property type="entry name" value="ABC1_TM_sf"/>
</dbReference>
<feature type="domain" description="ABC transmembrane type-1" evidence="12">
    <location>
        <begin position="774"/>
        <end position="1063"/>
    </location>
</feature>
<dbReference type="GO" id="GO:0090374">
    <property type="term" value="P:oligopeptide export from mitochondrion"/>
    <property type="evidence" value="ECO:0007669"/>
    <property type="project" value="TreeGrafter"/>
</dbReference>
<dbReference type="PANTHER" id="PTHR43394:SF1">
    <property type="entry name" value="ATP-BINDING CASSETTE SUB-FAMILY B MEMBER 10, MITOCHONDRIAL"/>
    <property type="match status" value="1"/>
</dbReference>
<dbReference type="PROSITE" id="PS50929">
    <property type="entry name" value="ABC_TM1F"/>
    <property type="match status" value="2"/>
</dbReference>
<dbReference type="InterPro" id="IPR027417">
    <property type="entry name" value="P-loop_NTPase"/>
</dbReference>
<keyword evidence="4 10" id="KW-0812">Transmembrane</keyword>
<dbReference type="InterPro" id="IPR039421">
    <property type="entry name" value="Type_1_exporter"/>
</dbReference>
<evidence type="ECO:0000313" key="14">
    <source>
        <dbReference type="Proteomes" id="UP000078240"/>
    </source>
</evidence>
<evidence type="ECO:0000313" key="13">
    <source>
        <dbReference type="EMBL" id="OAQ87938.1"/>
    </source>
</evidence>
<dbReference type="SMART" id="SM00382">
    <property type="entry name" value="AAA"/>
    <property type="match status" value="2"/>
</dbReference>
<dbReference type="GO" id="GO:0005743">
    <property type="term" value="C:mitochondrial inner membrane"/>
    <property type="evidence" value="ECO:0007669"/>
    <property type="project" value="TreeGrafter"/>
</dbReference>
<feature type="transmembrane region" description="Helical" evidence="10">
    <location>
        <begin position="220"/>
        <end position="238"/>
    </location>
</feature>
<keyword evidence="8 10" id="KW-0472">Membrane</keyword>
<name>A0A179HE96_PURLI</name>
<dbReference type="InterPro" id="IPR017871">
    <property type="entry name" value="ABC_transporter-like_CS"/>
</dbReference>
<dbReference type="GO" id="GO:0015421">
    <property type="term" value="F:ABC-type oligopeptide transporter activity"/>
    <property type="evidence" value="ECO:0007669"/>
    <property type="project" value="TreeGrafter"/>
</dbReference>
<evidence type="ECO:0000256" key="2">
    <source>
        <dbReference type="ARBA" id="ARBA00007577"/>
    </source>
</evidence>
<accession>A0A179HE96</accession>
<dbReference type="Gene3D" id="3.40.50.300">
    <property type="entry name" value="P-loop containing nucleotide triphosphate hydrolases"/>
    <property type="match status" value="2"/>
</dbReference>
<feature type="transmembrane region" description="Helical" evidence="10">
    <location>
        <begin position="817"/>
        <end position="843"/>
    </location>
</feature>
<evidence type="ECO:0000256" key="5">
    <source>
        <dbReference type="ARBA" id="ARBA00022741"/>
    </source>
</evidence>
<feature type="domain" description="ABC transmembrane type-1" evidence="12">
    <location>
        <begin position="67"/>
        <end position="369"/>
    </location>
</feature>
<dbReference type="InterPro" id="IPR011527">
    <property type="entry name" value="ABC1_TM_dom"/>
</dbReference>
<feature type="transmembrane region" description="Helical" evidence="10">
    <location>
        <begin position="770"/>
        <end position="797"/>
    </location>
</feature>
<reference evidence="13 14" key="1">
    <citation type="submission" date="2016-01" db="EMBL/GenBank/DDBJ databases">
        <title>Biosynthesis of antibiotic leucinostatins and their inhibition on Phytophthora in bio-control Purpureocillium lilacinum.</title>
        <authorList>
            <person name="Wang G."/>
            <person name="Liu Z."/>
            <person name="Lin R."/>
            <person name="Li E."/>
            <person name="Mao Z."/>
            <person name="Ling J."/>
            <person name="Yin W."/>
            <person name="Xie B."/>
        </authorList>
    </citation>
    <scope>NUCLEOTIDE SEQUENCE [LARGE SCALE GENOMIC DNA]</scope>
    <source>
        <strain evidence="13">PLBJ-1</strain>
    </source>
</reference>
<organism evidence="13 14">
    <name type="scientific">Purpureocillium lilacinum</name>
    <name type="common">Paecilomyces lilacinus</name>
    <dbReference type="NCBI Taxonomy" id="33203"/>
    <lineage>
        <taxon>Eukaryota</taxon>
        <taxon>Fungi</taxon>
        <taxon>Dikarya</taxon>
        <taxon>Ascomycota</taxon>
        <taxon>Pezizomycotina</taxon>
        <taxon>Sordariomycetes</taxon>
        <taxon>Hypocreomycetidae</taxon>
        <taxon>Hypocreales</taxon>
        <taxon>Ophiocordycipitaceae</taxon>
        <taxon>Purpureocillium</taxon>
    </lineage>
</organism>
<dbReference type="Gene3D" id="1.20.1560.10">
    <property type="entry name" value="ABC transporter type 1, transmembrane domain"/>
    <property type="match status" value="1"/>
</dbReference>
<dbReference type="SUPFAM" id="SSF90123">
    <property type="entry name" value="ABC transporter transmembrane region"/>
    <property type="match status" value="2"/>
</dbReference>
<comment type="similarity">
    <text evidence="2">Belongs to the ABC transporter superfamily. ABCB family. Multidrug resistance exporter (TC 3.A.1.201) subfamily.</text>
</comment>
<dbReference type="PROSITE" id="PS00211">
    <property type="entry name" value="ABC_TRANSPORTER_1"/>
    <property type="match status" value="2"/>
</dbReference>
<evidence type="ECO:0000256" key="6">
    <source>
        <dbReference type="ARBA" id="ARBA00022840"/>
    </source>
</evidence>
<evidence type="ECO:0000256" key="9">
    <source>
        <dbReference type="SAM" id="MobiDB-lite"/>
    </source>
</evidence>
<feature type="region of interest" description="Disordered" evidence="9">
    <location>
        <begin position="1"/>
        <end position="37"/>
    </location>
</feature>
<evidence type="ECO:0000256" key="8">
    <source>
        <dbReference type="ARBA" id="ARBA00023136"/>
    </source>
</evidence>
<dbReference type="FunFam" id="3.40.50.300:FF:000913">
    <property type="entry name" value="ABC multidrug transporter SitT"/>
    <property type="match status" value="1"/>
</dbReference>
<sequence length="1356" mass="145349">MSSEKAKPGGRQGAVGQHPISDRGADSDPSSSAKDQKQKGHIFSQFLVFFRLLFAAEPTWVDIALIVFGTLCAAGAGVPFPLIGVLFGQLVDNFNSATCAAEGGPGQDPFRYESSINDKVIKTAWIGAIAFFLIYCYLTAWSIISQRLAQRLRNHYVAALLRQPPSFFDTRGSAGQVSSRLQSDIAAVQSGTSEKVGAIVSTLSFMTTVFVIAFSQQPRLAGILISVMPAFLLSGAIGSRYTAKFAEKYSEAVTSASSIASEALSHIPVVQAFGAASRLEAMFVGHMSVAHKHAIAKAAVASVQTGLIYFFAYSANALAFWQGSIKIADAAREDNGGSSIGQIYAIVYLLIDACVMLGGIAPMLPFIGGAVSAYQRLIRDIQTPSAIDGTSDSGEALPLGTPKSIAFRNVTFEYPTRPGQPALRNISLEFPSGKYTAIVGLSGSGKSTIASLMARLHDPTDGCIEMNGQDLRALNVRSLRSCMTFVQQEPSLFDCSILENIALGLVNSPHEHHRRLKHFLGGPELAQAATKGKDALAWVEARGGSLAEIATCVRHAAEQADAAEFIDRLSAGYGTSVGPRGSSVSGGQRQRIALAQALIRDAEVLILDEATASVDSASERRMQNAIARVAASRKRAIISIAHRLATIRDADNIIVLEGGQVLEQGTYSELMAREDGKFAALARLQKVNTSGGDLEEAECLSSTSIDESLKNGSGDAFDRDVSIKKPEAATCDKPESKEKGDDDTVGDKNTPQRPFDSVLKGILWLVRPSLGWLILALFAAVFVGAVFSGSGLIFGYTVGALNPCQSTVERILSMGRFFGGLIFMLGAIELFANFFAWLGFGIIGERILLALRTLSFRSLLEQPLEWHTSMDRTPSGLLSIITKDCMSIGSFSGSTFGTIFAIAVNIIIAVIISHIYAWKIALVALVSIPILLGSGFMQLRMLARFEERHKESFAKANSLASEAIQSIRSVATLSLETTYMESYKRLLAPPMNQVVRSAASTNILLSISHTTSPFVNGLTYWWGSQLIMKGEYTQRDLLIVLVAMLTGAKLWSTMFTLAPEFSRARLAIARVMGIVHIGSTVRVNRTGDGGKDVESAANARRDPPFTTAKGGVKVVFDNVSFAYPRNPETPVLDSVSFTIRPNQFCGLVGPSGAGKSTIMNLVQRLYAPSAGSIFIDEKDVAKLPDSFRDIVALVPQDPTLFDGTVRHNVGLGAVPGHDATDEEIEVACRAAGIHDEIVALPQGYDTPCGASASRLSGGQKQRLAIARALVRRPRLLLMDESTSALDAAGEAALQKSLESASTGTTVLAITHRLHTVHKADIIFVVEGGHIVDSGRHTELMEKNESYRLNATQQMLQ</sequence>
<feature type="transmembrane region" description="Helical" evidence="10">
    <location>
        <begin position="196"/>
        <end position="214"/>
    </location>
</feature>
<feature type="transmembrane region" description="Helical" evidence="10">
    <location>
        <begin position="343"/>
        <end position="367"/>
    </location>
</feature>
<feature type="domain" description="ABC transporter" evidence="11">
    <location>
        <begin position="1114"/>
        <end position="1352"/>
    </location>
</feature>
<gene>
    <name evidence="13" type="ORF">VFPBJ_01979</name>
</gene>
<evidence type="ECO:0000256" key="7">
    <source>
        <dbReference type="ARBA" id="ARBA00022989"/>
    </source>
</evidence>
<keyword evidence="5" id="KW-0547">Nucleotide-binding</keyword>
<dbReference type="InterPro" id="IPR003439">
    <property type="entry name" value="ABC_transporter-like_ATP-bd"/>
</dbReference>
<dbReference type="FunFam" id="1.20.1560.10:FF:000057">
    <property type="entry name" value="ABC multidrug transporter SitT"/>
    <property type="match status" value="1"/>
</dbReference>
<keyword evidence="6" id="KW-0067">ATP-binding</keyword>
<evidence type="ECO:0000259" key="12">
    <source>
        <dbReference type="PROSITE" id="PS50929"/>
    </source>
</evidence>
<comment type="subcellular location">
    <subcellularLocation>
        <location evidence="1">Membrane</location>
        <topology evidence="1">Multi-pass membrane protein</topology>
    </subcellularLocation>
</comment>
<feature type="region of interest" description="Disordered" evidence="9">
    <location>
        <begin position="727"/>
        <end position="750"/>
    </location>
</feature>
<dbReference type="GO" id="GO:0005524">
    <property type="term" value="F:ATP binding"/>
    <property type="evidence" value="ECO:0007669"/>
    <property type="project" value="UniProtKB-KW"/>
</dbReference>
<dbReference type="CDD" id="cd18577">
    <property type="entry name" value="ABC_6TM_Pgp_ABCB1_D1_like"/>
    <property type="match status" value="1"/>
</dbReference>
<comment type="caution">
    <text evidence="13">The sequence shown here is derived from an EMBL/GenBank/DDBJ whole genome shotgun (WGS) entry which is preliminary data.</text>
</comment>
<feature type="transmembrane region" description="Helical" evidence="10">
    <location>
        <begin position="124"/>
        <end position="144"/>
    </location>
</feature>
<feature type="transmembrane region" description="Helical" evidence="10">
    <location>
        <begin position="896"/>
        <end position="916"/>
    </location>
</feature>
<dbReference type="CDD" id="cd18578">
    <property type="entry name" value="ABC_6TM_Pgp_ABCB1_D2_like"/>
    <property type="match status" value="1"/>
</dbReference>
<dbReference type="InterPro" id="IPR003593">
    <property type="entry name" value="AAA+_ATPase"/>
</dbReference>
<keyword evidence="3" id="KW-0813">Transport</keyword>